<dbReference type="EMBL" id="NPHW01006688">
    <property type="protein sequence ID" value="OXV05612.1"/>
    <property type="molecule type" value="Genomic_DNA"/>
</dbReference>
<evidence type="ECO:0008006" key="3">
    <source>
        <dbReference type="Google" id="ProtNLM"/>
    </source>
</evidence>
<comment type="caution">
    <text evidence="1">The sequence shown here is derived from an EMBL/GenBank/DDBJ whole genome shotgun (WGS) entry which is preliminary data.</text>
</comment>
<gene>
    <name evidence="1" type="ORF">Egran_06620</name>
</gene>
<sequence length="110" mass="12448">MKDLGPLAFFLGIRVLRDRATRKLWLCQDSYIEKIATQFNVARKEAFRGNPLPTNELQPNPLQATADQIQWYQSSTGSVNYPAVITRPDIAKGASRLAEFLLNPSPHHQK</sequence>
<dbReference type="OrthoDB" id="3943081at2759"/>
<dbReference type="AlphaFoldDB" id="A0A232LNB6"/>
<dbReference type="Proteomes" id="UP000243515">
    <property type="component" value="Unassembled WGS sequence"/>
</dbReference>
<proteinExistence type="predicted"/>
<protein>
    <recommendedName>
        <fullName evidence="3">Reverse transcriptase Ty1/copia-type domain-containing protein</fullName>
    </recommendedName>
</protein>
<reference evidence="1 2" key="1">
    <citation type="journal article" date="2015" name="Environ. Microbiol.">
        <title>Metagenome sequence of Elaphomyces granulatus from sporocarp tissue reveals Ascomycota ectomycorrhizal fingerprints of genome expansion and a Proteobacteria-rich microbiome.</title>
        <authorList>
            <person name="Quandt C.A."/>
            <person name="Kohler A."/>
            <person name="Hesse C.N."/>
            <person name="Sharpton T.J."/>
            <person name="Martin F."/>
            <person name="Spatafora J.W."/>
        </authorList>
    </citation>
    <scope>NUCLEOTIDE SEQUENCE [LARGE SCALE GENOMIC DNA]</scope>
    <source>
        <strain evidence="1 2">OSC145934</strain>
    </source>
</reference>
<evidence type="ECO:0000313" key="2">
    <source>
        <dbReference type="Proteomes" id="UP000243515"/>
    </source>
</evidence>
<evidence type="ECO:0000313" key="1">
    <source>
        <dbReference type="EMBL" id="OXV05612.1"/>
    </source>
</evidence>
<keyword evidence="2" id="KW-1185">Reference proteome</keyword>
<organism evidence="1 2">
    <name type="scientific">Elaphomyces granulatus</name>
    <dbReference type="NCBI Taxonomy" id="519963"/>
    <lineage>
        <taxon>Eukaryota</taxon>
        <taxon>Fungi</taxon>
        <taxon>Dikarya</taxon>
        <taxon>Ascomycota</taxon>
        <taxon>Pezizomycotina</taxon>
        <taxon>Eurotiomycetes</taxon>
        <taxon>Eurotiomycetidae</taxon>
        <taxon>Eurotiales</taxon>
        <taxon>Elaphomycetaceae</taxon>
        <taxon>Elaphomyces</taxon>
    </lineage>
</organism>
<name>A0A232LNB6_9EURO</name>
<feature type="non-terminal residue" evidence="1">
    <location>
        <position position="110"/>
    </location>
</feature>
<accession>A0A232LNB6</accession>